<dbReference type="Proteomes" id="UP001320148">
    <property type="component" value="Chromosome"/>
</dbReference>
<dbReference type="InterPro" id="IPR046866">
    <property type="entry name" value="FapA_N"/>
</dbReference>
<reference evidence="3 4" key="1">
    <citation type="submission" date="2021-02" db="EMBL/GenBank/DDBJ databases">
        <title>Complete genome of Desulfoluna sp. strain ASN36.</title>
        <authorList>
            <person name="Takahashi A."/>
            <person name="Kojima H."/>
            <person name="Fukui M."/>
        </authorList>
    </citation>
    <scope>NUCLEOTIDE SEQUENCE [LARGE SCALE GENOMIC DNA]</scope>
    <source>
        <strain evidence="3 4">ASN36</strain>
    </source>
</reference>
<dbReference type="PANTHER" id="PTHR38032:SF1">
    <property type="entry name" value="RNA-BINDING PROTEIN KHPB N-TERMINAL DOMAIN-CONTAINING PROTEIN"/>
    <property type="match status" value="1"/>
</dbReference>
<dbReference type="EMBL" id="AP024488">
    <property type="protein sequence ID" value="BCS98834.1"/>
    <property type="molecule type" value="Genomic_DNA"/>
</dbReference>
<name>A0ABM7PNG4_9BACT</name>
<organism evidence="3 4">
    <name type="scientific">Desulfoluna limicola</name>
    <dbReference type="NCBI Taxonomy" id="2810562"/>
    <lineage>
        <taxon>Bacteria</taxon>
        <taxon>Pseudomonadati</taxon>
        <taxon>Thermodesulfobacteriota</taxon>
        <taxon>Desulfobacteria</taxon>
        <taxon>Desulfobacterales</taxon>
        <taxon>Desulfolunaceae</taxon>
        <taxon>Desulfoluna</taxon>
    </lineage>
</organism>
<evidence type="ECO:0000259" key="2">
    <source>
        <dbReference type="Pfam" id="PF20250"/>
    </source>
</evidence>
<evidence type="ECO:0000256" key="1">
    <source>
        <dbReference type="SAM" id="Coils"/>
    </source>
</evidence>
<protein>
    <recommendedName>
        <fullName evidence="2">Flagellar Assembly Protein A N-terminal region domain-containing protein</fullName>
    </recommendedName>
</protein>
<keyword evidence="4" id="KW-1185">Reference proteome</keyword>
<accession>A0ABM7PNG4</accession>
<dbReference type="Pfam" id="PF20250">
    <property type="entry name" value="FapA_N"/>
    <property type="match status" value="1"/>
</dbReference>
<keyword evidence="1" id="KW-0175">Coiled coil</keyword>
<evidence type="ECO:0000313" key="3">
    <source>
        <dbReference type="EMBL" id="BCS98834.1"/>
    </source>
</evidence>
<feature type="coiled-coil region" evidence="1">
    <location>
        <begin position="395"/>
        <end position="422"/>
    </location>
</feature>
<dbReference type="InterPro" id="IPR005646">
    <property type="entry name" value="FapA"/>
</dbReference>
<feature type="domain" description="Flagellar Assembly Protein A N-terminal region" evidence="2">
    <location>
        <begin position="119"/>
        <end position="208"/>
    </location>
</feature>
<sequence>MTETGLAVIPLTEIPVSEREQAKAEIVENYLFGALVHTAETLTATITTTMQTGEEKVYALALLQILQRFHLETVKISALIIHGVLAEEDFHESIFVPWDDEGLGRTVTLASQGNDVTLTVSGTLPQDGQSGEIIHTFFDQGSDAGRILSDGRIDFRELHRYPSVKAGAPLLQVTLPDSEKNGLSHGGAPIQAVPAKEYPLQLGKNVEKVYITTEDGHPGYDVKASKEGVVTTRMEQKNIVFIDVNDRIVMGDIDYSVGNIGSEEPCPVSLQAETVCEGFMVNVAGSASIRAIAGGDVVAGKKADVDQMLPGSVLTANGDISCRSVSASTITSHNGTIAIQREAIESLITGYRVEMNASTSLLLNTRIHACIVDLDKVRASGTNRVVLGGELFTKRQEMIKEKKQVAADRLEAEEKLNKTKATLVCELKSLSAAFGEDSSVCSVFKEIVQSLKAYDFDKVPALMSCLKRGNNGLAVTNALRTVELIKQELKQFWEYEARDKELGTEIESVEGRLSAISFSINARIRPSAAIELHLGDRDKDPLVLAAPPEKDQDHAVSIKGGFTLKSGLTFSNKRG</sequence>
<dbReference type="PANTHER" id="PTHR38032">
    <property type="entry name" value="POLYMERASE-RELATED"/>
    <property type="match status" value="1"/>
</dbReference>
<dbReference type="RefSeq" id="WP_236890204.1">
    <property type="nucleotide sequence ID" value="NZ_AP024488.1"/>
</dbReference>
<gene>
    <name evidence="3" type="ORF">DSLASN_44660</name>
</gene>
<evidence type="ECO:0000313" key="4">
    <source>
        <dbReference type="Proteomes" id="UP001320148"/>
    </source>
</evidence>
<proteinExistence type="predicted"/>